<dbReference type="GO" id="GO:0005634">
    <property type="term" value="C:nucleus"/>
    <property type="evidence" value="ECO:0007669"/>
    <property type="project" value="TreeGrafter"/>
</dbReference>
<protein>
    <recommendedName>
        <fullName evidence="2">HTH CENPB-type domain-containing protein</fullName>
    </recommendedName>
</protein>
<dbReference type="InterPro" id="IPR036397">
    <property type="entry name" value="RNaseH_sf"/>
</dbReference>
<dbReference type="EMBL" id="JAADYS010000087">
    <property type="protein sequence ID" value="KAF4472333.1"/>
    <property type="molecule type" value="Genomic_DNA"/>
</dbReference>
<dbReference type="GO" id="GO:0003677">
    <property type="term" value="F:DNA binding"/>
    <property type="evidence" value="ECO:0007669"/>
    <property type="project" value="UniProtKB-KW"/>
</dbReference>
<dbReference type="PANTHER" id="PTHR19303:SF62">
    <property type="entry name" value="HTH CENPB-TYPE DOMAIN-CONTAINING PROTEIN-RELATED"/>
    <property type="match status" value="1"/>
</dbReference>
<feature type="domain" description="HTH CENPB-type" evidence="2">
    <location>
        <begin position="42"/>
        <end position="111"/>
    </location>
</feature>
<accession>A0A8H4PM88</accession>
<dbReference type="InterPro" id="IPR004875">
    <property type="entry name" value="DDE_SF_endonuclease_dom"/>
</dbReference>
<dbReference type="OrthoDB" id="5014592at2759"/>
<dbReference type="Proteomes" id="UP000554235">
    <property type="component" value="Unassembled WGS sequence"/>
</dbReference>
<evidence type="ECO:0000256" key="1">
    <source>
        <dbReference type="ARBA" id="ARBA00023125"/>
    </source>
</evidence>
<dbReference type="PROSITE" id="PS51253">
    <property type="entry name" value="HTH_CENPB"/>
    <property type="match status" value="1"/>
</dbReference>
<feature type="non-terminal residue" evidence="3">
    <location>
        <position position="343"/>
    </location>
</feature>
<dbReference type="AlphaFoldDB" id="A0A8H4PM88"/>
<gene>
    <name evidence="3" type="ORF">FALBO_762</name>
</gene>
<keyword evidence="4" id="KW-1185">Reference proteome</keyword>
<sequence>MLLALQALQNNPKLSLRRTADVYKVNRITLRRRQQGIQSRRDTIPNSRRLSDLEEQIIVQFILDLDSRGFPPRLRAVEEMANRLLADRDASPVGKRWAHNFVRRHHDLKTRFFRKYDYQRAKCEDPTVIRDWFRLVANVIAKYGIRSDDIWNFDETGFLMGMIASGMVVTGSERRGRPKSVQPGSREWITVIQAINAEGQSIAPFIIGAGQYHLANWYRESNLPGDWAIATSQNGWTDNEIGFEWLKHFDRATAKRSNSRYRLLILDGHESHHSVDFERYCEENKIITLCMPPHSSHLLQPLDVGYFSLLKKAYGRQIEHLIRCSITHVSKTEFFPAFYAAYQ</sequence>
<evidence type="ECO:0000259" key="2">
    <source>
        <dbReference type="PROSITE" id="PS51253"/>
    </source>
</evidence>
<dbReference type="Pfam" id="PF03184">
    <property type="entry name" value="DDE_1"/>
    <property type="match status" value="1"/>
</dbReference>
<comment type="caution">
    <text evidence="3">The sequence shown here is derived from an EMBL/GenBank/DDBJ whole genome shotgun (WGS) entry which is preliminary data.</text>
</comment>
<dbReference type="SMART" id="SM00674">
    <property type="entry name" value="CENPB"/>
    <property type="match status" value="1"/>
</dbReference>
<name>A0A8H4PM88_9HYPO</name>
<organism evidence="3 4">
    <name type="scientific">Fusarium albosuccineum</name>
    <dbReference type="NCBI Taxonomy" id="1237068"/>
    <lineage>
        <taxon>Eukaryota</taxon>
        <taxon>Fungi</taxon>
        <taxon>Dikarya</taxon>
        <taxon>Ascomycota</taxon>
        <taxon>Pezizomycotina</taxon>
        <taxon>Sordariomycetes</taxon>
        <taxon>Hypocreomycetidae</taxon>
        <taxon>Hypocreales</taxon>
        <taxon>Nectriaceae</taxon>
        <taxon>Fusarium</taxon>
        <taxon>Fusarium decemcellulare species complex</taxon>
    </lineage>
</organism>
<dbReference type="Pfam" id="PF03221">
    <property type="entry name" value="HTH_Tnp_Tc5"/>
    <property type="match status" value="1"/>
</dbReference>
<dbReference type="Gene3D" id="3.30.420.10">
    <property type="entry name" value="Ribonuclease H-like superfamily/Ribonuclease H"/>
    <property type="match status" value="1"/>
</dbReference>
<dbReference type="PANTHER" id="PTHR19303">
    <property type="entry name" value="TRANSPOSON"/>
    <property type="match status" value="1"/>
</dbReference>
<evidence type="ECO:0000313" key="3">
    <source>
        <dbReference type="EMBL" id="KAF4472333.1"/>
    </source>
</evidence>
<keyword evidence="1" id="KW-0238">DNA-binding</keyword>
<dbReference type="InterPro" id="IPR006600">
    <property type="entry name" value="HTH_CenpB_DNA-bd_dom"/>
</dbReference>
<evidence type="ECO:0000313" key="4">
    <source>
        <dbReference type="Proteomes" id="UP000554235"/>
    </source>
</evidence>
<reference evidence="3 4" key="1">
    <citation type="submission" date="2020-01" db="EMBL/GenBank/DDBJ databases">
        <title>Identification and distribution of gene clusters putatively required for synthesis of sphingolipid metabolism inhibitors in phylogenetically diverse species of the filamentous fungus Fusarium.</title>
        <authorList>
            <person name="Kim H.-S."/>
            <person name="Busman M."/>
            <person name="Brown D.W."/>
            <person name="Divon H."/>
            <person name="Uhlig S."/>
            <person name="Proctor R.H."/>
        </authorList>
    </citation>
    <scope>NUCLEOTIDE SEQUENCE [LARGE SCALE GENOMIC DNA]</scope>
    <source>
        <strain evidence="3 4">NRRL 20459</strain>
    </source>
</reference>
<dbReference type="InterPro" id="IPR050863">
    <property type="entry name" value="CenT-Element_Derived"/>
</dbReference>
<proteinExistence type="predicted"/>